<organism evidence="3 4">
    <name type="scientific">candidate division CPR1 bacterium GW2011_GWA2_42_17</name>
    <dbReference type="NCBI Taxonomy" id="1618341"/>
    <lineage>
        <taxon>Bacteria</taxon>
        <taxon>candidate division CPR1</taxon>
    </lineage>
</organism>
<sequence length="335" mass="36468">MVMKLNLAGWTAFIGGDPANMKGAQRGMAIKNLLGHAGVVMDPKIAMDEFAEAYAKDLSLTGKVWAASKAPKPAPVVEDFEIEVVASKRAPVVVDNSAAKQAVEDAKQMLALAEKTGKTRSIEAATADLAEAEAELKTLTAKPAKKAEKIKVELAQAKPGQAFGEESFTGRFYFKNMKAPMAVLQYAHLGKIGDRRDAVQTVYMDVRYCWYGAGEFKGSWEWAIARGFADGDDLAKAESIVFIAHSMAANAENPLARVTFAQFMGEVKEAIEVTAHEVSWDFERNRYVVGKATKTMTLQPRINSAKGEDDLALPRGGAQDEGQLRLPKVPRRTEK</sequence>
<dbReference type="EMBL" id="LCCZ01000011">
    <property type="protein sequence ID" value="KKS44140.1"/>
    <property type="molecule type" value="Genomic_DNA"/>
</dbReference>
<evidence type="ECO:0000256" key="1">
    <source>
        <dbReference type="SAM" id="Coils"/>
    </source>
</evidence>
<name>A0A0G0Z639_9BACT</name>
<gene>
    <name evidence="3" type="ORF">UV05_C0011G0031</name>
</gene>
<evidence type="ECO:0000256" key="2">
    <source>
        <dbReference type="SAM" id="MobiDB-lite"/>
    </source>
</evidence>
<accession>A0A0G0Z639</accession>
<keyword evidence="1" id="KW-0175">Coiled coil</keyword>
<evidence type="ECO:0000313" key="4">
    <source>
        <dbReference type="Proteomes" id="UP000034875"/>
    </source>
</evidence>
<feature type="region of interest" description="Disordered" evidence="2">
    <location>
        <begin position="303"/>
        <end position="335"/>
    </location>
</feature>
<comment type="caution">
    <text evidence="3">The sequence shown here is derived from an EMBL/GenBank/DDBJ whole genome shotgun (WGS) entry which is preliminary data.</text>
</comment>
<protein>
    <submittedName>
        <fullName evidence="3">Uncharacterized protein</fullName>
    </submittedName>
</protein>
<feature type="coiled-coil region" evidence="1">
    <location>
        <begin position="96"/>
        <end position="142"/>
    </location>
</feature>
<proteinExistence type="predicted"/>
<dbReference type="Proteomes" id="UP000034875">
    <property type="component" value="Unassembled WGS sequence"/>
</dbReference>
<dbReference type="AlphaFoldDB" id="A0A0G0Z639"/>
<reference evidence="3 4" key="1">
    <citation type="journal article" date="2015" name="Nature">
        <title>rRNA introns, odd ribosomes, and small enigmatic genomes across a large radiation of phyla.</title>
        <authorList>
            <person name="Brown C.T."/>
            <person name="Hug L.A."/>
            <person name="Thomas B.C."/>
            <person name="Sharon I."/>
            <person name="Castelle C.J."/>
            <person name="Singh A."/>
            <person name="Wilkins M.J."/>
            <person name="Williams K.H."/>
            <person name="Banfield J.F."/>
        </authorList>
    </citation>
    <scope>NUCLEOTIDE SEQUENCE [LARGE SCALE GENOMIC DNA]</scope>
</reference>
<evidence type="ECO:0000313" key="3">
    <source>
        <dbReference type="EMBL" id="KKS44140.1"/>
    </source>
</evidence>